<dbReference type="Proteomes" id="UP000254230">
    <property type="component" value="Unassembled WGS sequence"/>
</dbReference>
<reference evidence="5 7" key="1">
    <citation type="submission" date="2015-11" db="EMBL/GenBank/DDBJ databases">
        <title>Genomic analysis of 38 Legionella species identifies large and diverse effector repertoires.</title>
        <authorList>
            <person name="Burstein D."/>
            <person name="Amaro F."/>
            <person name="Zusman T."/>
            <person name="Lifshitz Z."/>
            <person name="Cohen O."/>
            <person name="Gilbert J.A."/>
            <person name="Pupko T."/>
            <person name="Shuman H.A."/>
            <person name="Segal G."/>
        </authorList>
    </citation>
    <scope>NUCLEOTIDE SEQUENCE [LARGE SCALE GENOMIC DNA]</scope>
    <source>
        <strain evidence="5 7">ATCC 49507</strain>
    </source>
</reference>
<dbReference type="STRING" id="45072.Lqua_0056"/>
<dbReference type="EMBL" id="UGOW01000001">
    <property type="protein sequence ID" value="STY16512.1"/>
    <property type="molecule type" value="Genomic_DNA"/>
</dbReference>
<dbReference type="OrthoDB" id="5498803at2"/>
<feature type="domain" description="Phosphoribosyl-dephospho-CoA transferase MdcG C-terminal" evidence="3">
    <location>
        <begin position="117"/>
        <end position="208"/>
    </location>
</feature>
<dbReference type="NCBIfam" id="TIGR03135">
    <property type="entry name" value="malonate_mdcG"/>
    <property type="match status" value="1"/>
</dbReference>
<evidence type="ECO:0000313" key="5">
    <source>
        <dbReference type="EMBL" id="KTD55339.1"/>
    </source>
</evidence>
<sequence length="219" mass="25266">MNQRHQLIYVAPNSSFKINSSYGPNQEIVDCISEWLNNGLPCIYARQLVHDELGLHVGLPILLNNKKYRISMTLNKKELIKVQDLPKLAEMSDYWSQKLGQHSKNGYSQQDLSDFQSISVYGSHLFEYLSNQPFVNDHSDLDLLIDYDNCSLSELGRRVTSLKRIFGVRIDGEVRFHDLGDIALYELMNSSTNQFLFKNSKDIGLITRHELYEQYPSLS</sequence>
<organism evidence="6 8">
    <name type="scientific">Legionella quateirensis</name>
    <dbReference type="NCBI Taxonomy" id="45072"/>
    <lineage>
        <taxon>Bacteria</taxon>
        <taxon>Pseudomonadati</taxon>
        <taxon>Pseudomonadota</taxon>
        <taxon>Gammaproteobacteria</taxon>
        <taxon>Legionellales</taxon>
        <taxon>Legionellaceae</taxon>
        <taxon>Legionella</taxon>
    </lineage>
</organism>
<dbReference type="InterPro" id="IPR048903">
    <property type="entry name" value="MdcG_N"/>
</dbReference>
<gene>
    <name evidence="5" type="ORF">Lqua_0056</name>
    <name evidence="6" type="ORF">NCTC12376_00303</name>
</gene>
<evidence type="ECO:0000256" key="2">
    <source>
        <dbReference type="ARBA" id="ARBA00022695"/>
    </source>
</evidence>
<dbReference type="GO" id="GO:0016779">
    <property type="term" value="F:nucleotidyltransferase activity"/>
    <property type="evidence" value="ECO:0007669"/>
    <property type="project" value="UniProtKB-KW"/>
</dbReference>
<name>A0A378KPM5_9GAMM</name>
<accession>A0A378KPM5</accession>
<dbReference type="Pfam" id="PF20866">
    <property type="entry name" value="MdcG_N"/>
    <property type="match status" value="1"/>
</dbReference>
<evidence type="ECO:0000256" key="1">
    <source>
        <dbReference type="ARBA" id="ARBA00022679"/>
    </source>
</evidence>
<dbReference type="RefSeq" id="WP_058472322.1">
    <property type="nucleotide sequence ID" value="NZ_CAAAIL010000006.1"/>
</dbReference>
<evidence type="ECO:0000259" key="4">
    <source>
        <dbReference type="Pfam" id="PF20866"/>
    </source>
</evidence>
<evidence type="ECO:0000313" key="6">
    <source>
        <dbReference type="EMBL" id="STY16512.1"/>
    </source>
</evidence>
<proteinExistence type="predicted"/>
<dbReference type="InterPro" id="IPR017557">
    <property type="entry name" value="Holo-ACP_synthase"/>
</dbReference>
<protein>
    <submittedName>
        <fullName evidence="6">Nucleotidyltransferase</fullName>
    </submittedName>
</protein>
<dbReference type="AlphaFoldDB" id="A0A378KPM5"/>
<evidence type="ECO:0000259" key="3">
    <source>
        <dbReference type="Pfam" id="PF10620"/>
    </source>
</evidence>
<feature type="domain" description="Phosphoribosyl-dephospho-CoA transferase MdcG N-terminal" evidence="4">
    <location>
        <begin position="3"/>
        <end position="81"/>
    </location>
</feature>
<evidence type="ECO:0000313" key="7">
    <source>
        <dbReference type="Proteomes" id="UP000054639"/>
    </source>
</evidence>
<dbReference type="InterPro" id="IPR049180">
    <property type="entry name" value="MdcG_C"/>
</dbReference>
<evidence type="ECO:0000313" key="8">
    <source>
        <dbReference type="Proteomes" id="UP000254230"/>
    </source>
</evidence>
<dbReference type="Pfam" id="PF10620">
    <property type="entry name" value="MdcG"/>
    <property type="match status" value="1"/>
</dbReference>
<keyword evidence="2" id="KW-0548">Nucleotidyltransferase</keyword>
<keyword evidence="1 6" id="KW-0808">Transferase</keyword>
<dbReference type="EMBL" id="LNYR01000001">
    <property type="protein sequence ID" value="KTD55339.1"/>
    <property type="molecule type" value="Genomic_DNA"/>
</dbReference>
<dbReference type="Proteomes" id="UP000054639">
    <property type="component" value="Unassembled WGS sequence"/>
</dbReference>
<reference evidence="6 8" key="2">
    <citation type="submission" date="2018-06" db="EMBL/GenBank/DDBJ databases">
        <authorList>
            <consortium name="Pathogen Informatics"/>
            <person name="Doyle S."/>
        </authorList>
    </citation>
    <scope>NUCLEOTIDE SEQUENCE [LARGE SCALE GENOMIC DNA]</scope>
    <source>
        <strain evidence="6 8">NCTC12376</strain>
    </source>
</reference>
<keyword evidence="7" id="KW-1185">Reference proteome</keyword>